<dbReference type="AlphaFoldDB" id="A0A517W8Q2"/>
<evidence type="ECO:0000313" key="2">
    <source>
        <dbReference type="Proteomes" id="UP000320722"/>
    </source>
</evidence>
<proteinExistence type="predicted"/>
<evidence type="ECO:0000313" key="1">
    <source>
        <dbReference type="EMBL" id="QDU01639.1"/>
    </source>
</evidence>
<organism evidence="1 2">
    <name type="scientific">Gimesia chilikensis</name>
    <dbReference type="NCBI Taxonomy" id="2605989"/>
    <lineage>
        <taxon>Bacteria</taxon>
        <taxon>Pseudomonadati</taxon>
        <taxon>Planctomycetota</taxon>
        <taxon>Planctomycetia</taxon>
        <taxon>Planctomycetales</taxon>
        <taxon>Planctomycetaceae</taxon>
        <taxon>Gimesia</taxon>
    </lineage>
</organism>
<dbReference type="EMBL" id="CP036347">
    <property type="protein sequence ID" value="QDU01639.1"/>
    <property type="molecule type" value="Genomic_DNA"/>
</dbReference>
<accession>A0A517W8Q2</accession>
<gene>
    <name evidence="1" type="ORF">V6x_13200</name>
</gene>
<dbReference type="Proteomes" id="UP000320722">
    <property type="component" value="Chromosome"/>
</dbReference>
<protein>
    <submittedName>
        <fullName evidence="1">Uncharacterized protein</fullName>
    </submittedName>
</protein>
<reference evidence="1 2" key="1">
    <citation type="submission" date="2019-02" db="EMBL/GenBank/DDBJ databases">
        <title>Deep-cultivation of Planctomycetes and their phenomic and genomic characterization uncovers novel biology.</title>
        <authorList>
            <person name="Wiegand S."/>
            <person name="Jogler M."/>
            <person name="Boedeker C."/>
            <person name="Pinto D."/>
            <person name="Vollmers J."/>
            <person name="Rivas-Marin E."/>
            <person name="Kohn T."/>
            <person name="Peeters S.H."/>
            <person name="Heuer A."/>
            <person name="Rast P."/>
            <person name="Oberbeckmann S."/>
            <person name="Bunk B."/>
            <person name="Jeske O."/>
            <person name="Meyerdierks A."/>
            <person name="Storesund J.E."/>
            <person name="Kallscheuer N."/>
            <person name="Luecker S."/>
            <person name="Lage O.M."/>
            <person name="Pohl T."/>
            <person name="Merkel B.J."/>
            <person name="Hornburger P."/>
            <person name="Mueller R.-W."/>
            <person name="Bruemmer F."/>
            <person name="Labrenz M."/>
            <person name="Spormann A.M."/>
            <person name="Op den Camp H."/>
            <person name="Overmann J."/>
            <person name="Amann R."/>
            <person name="Jetten M.S.M."/>
            <person name="Mascher T."/>
            <person name="Medema M.H."/>
            <person name="Devos D.P."/>
            <person name="Kaster A.-K."/>
            <person name="Ovreas L."/>
            <person name="Rohde M."/>
            <person name="Galperin M.Y."/>
            <person name="Jogler C."/>
        </authorList>
    </citation>
    <scope>NUCLEOTIDE SEQUENCE [LARGE SCALE GENOMIC DNA]</scope>
    <source>
        <strain evidence="1 2">V6</strain>
    </source>
</reference>
<sequence length="160" mass="17244">MDVGPDSLIGAIATTGNDIFTVILSATEELASAVSTILEFQSSISRSFKELVPPADIIHIHPEVQSALCTDVERRILEGCEVIDTIEFECAPKLSQSRLEYRPQGRDTVGNDIHFDAIFVVDGNIAGSLIEVPVCYEACISGKCCYAVVADIITIGLIQN</sequence>
<name>A0A517W8Q2_9PLAN</name>